<dbReference type="EMBL" id="CP036291">
    <property type="protein sequence ID" value="QDU91137.1"/>
    <property type="molecule type" value="Genomic_DNA"/>
</dbReference>
<feature type="transmembrane region" description="Helical" evidence="2">
    <location>
        <begin position="115"/>
        <end position="143"/>
    </location>
</feature>
<evidence type="ECO:0000256" key="2">
    <source>
        <dbReference type="SAM" id="Phobius"/>
    </source>
</evidence>
<feature type="transmembrane region" description="Helical" evidence="2">
    <location>
        <begin position="268"/>
        <end position="291"/>
    </location>
</feature>
<reference evidence="3 4" key="1">
    <citation type="submission" date="2019-02" db="EMBL/GenBank/DDBJ databases">
        <title>Deep-cultivation of Planctomycetes and their phenomic and genomic characterization uncovers novel biology.</title>
        <authorList>
            <person name="Wiegand S."/>
            <person name="Jogler M."/>
            <person name="Boedeker C."/>
            <person name="Pinto D."/>
            <person name="Vollmers J."/>
            <person name="Rivas-Marin E."/>
            <person name="Kohn T."/>
            <person name="Peeters S.H."/>
            <person name="Heuer A."/>
            <person name="Rast P."/>
            <person name="Oberbeckmann S."/>
            <person name="Bunk B."/>
            <person name="Jeske O."/>
            <person name="Meyerdierks A."/>
            <person name="Storesund J.E."/>
            <person name="Kallscheuer N."/>
            <person name="Luecker S."/>
            <person name="Lage O.M."/>
            <person name="Pohl T."/>
            <person name="Merkel B.J."/>
            <person name="Hornburger P."/>
            <person name="Mueller R.-W."/>
            <person name="Bruemmer F."/>
            <person name="Labrenz M."/>
            <person name="Spormann A.M."/>
            <person name="Op den Camp H."/>
            <person name="Overmann J."/>
            <person name="Amann R."/>
            <person name="Jetten M.S.M."/>
            <person name="Mascher T."/>
            <person name="Medema M.H."/>
            <person name="Devos D.P."/>
            <person name="Kaster A.-K."/>
            <person name="Ovreas L."/>
            <person name="Rohde M."/>
            <person name="Galperin M.Y."/>
            <person name="Jogler C."/>
        </authorList>
    </citation>
    <scope>NUCLEOTIDE SEQUENCE [LARGE SCALE GENOMIC DNA]</scope>
    <source>
        <strain evidence="3 4">Pla175</strain>
    </source>
</reference>
<dbReference type="Proteomes" id="UP000317429">
    <property type="component" value="Chromosome"/>
</dbReference>
<feature type="transmembrane region" description="Helical" evidence="2">
    <location>
        <begin position="155"/>
        <end position="172"/>
    </location>
</feature>
<keyword evidence="4" id="KW-1185">Reference proteome</keyword>
<feature type="region of interest" description="Disordered" evidence="1">
    <location>
        <begin position="302"/>
        <end position="338"/>
    </location>
</feature>
<dbReference type="RefSeq" id="WP_145290966.1">
    <property type="nucleotide sequence ID" value="NZ_CP036291.1"/>
</dbReference>
<name>A0A518DI32_9BACT</name>
<proteinExistence type="predicted"/>
<dbReference type="KEGG" id="pnd:Pla175_45570"/>
<protein>
    <submittedName>
        <fullName evidence="3">Uncharacterized protein</fullName>
    </submittedName>
</protein>
<feature type="transmembrane region" description="Helical" evidence="2">
    <location>
        <begin position="71"/>
        <end position="95"/>
    </location>
</feature>
<keyword evidence="2" id="KW-0472">Membrane</keyword>
<feature type="region of interest" description="Disordered" evidence="1">
    <location>
        <begin position="1"/>
        <end position="33"/>
    </location>
</feature>
<evidence type="ECO:0000313" key="4">
    <source>
        <dbReference type="Proteomes" id="UP000317429"/>
    </source>
</evidence>
<keyword evidence="2" id="KW-0812">Transmembrane</keyword>
<sequence>MQPAPTANDANDANDETDPRLEGAPEYPSPLWEPAGVRAKRGQVILKPGMEVPEGPPGPPPGKWTHLVGMLALAGAAYPPLLAAGFILFAVPWLALTEPTFDVYALGGCLGGAVMFGGCGVWVGLIVSALVSSLFCALVRLYLRSVDWTPRWDRLGVFCGGLIALLCLGWPFCLVERGSDPGWIMPAALVYFAAGPGLGTIVGQSFGGLAGINNLAGHTLAERTEFFQTHPPPAEPFRFSLMHAMWLTTWICVGLGLARVAGAFSFRLIALACLWLPFQMVTSSLVLATLWSRERRRLDACEQRPHVPRDTTVQPPPFHVEHQSPADCARVSRGTSGR</sequence>
<feature type="transmembrane region" description="Helical" evidence="2">
    <location>
        <begin position="244"/>
        <end position="262"/>
    </location>
</feature>
<feature type="transmembrane region" description="Helical" evidence="2">
    <location>
        <begin position="184"/>
        <end position="203"/>
    </location>
</feature>
<evidence type="ECO:0000313" key="3">
    <source>
        <dbReference type="EMBL" id="QDU91137.1"/>
    </source>
</evidence>
<organism evidence="3 4">
    <name type="scientific">Pirellulimonas nuda</name>
    <dbReference type="NCBI Taxonomy" id="2528009"/>
    <lineage>
        <taxon>Bacteria</taxon>
        <taxon>Pseudomonadati</taxon>
        <taxon>Planctomycetota</taxon>
        <taxon>Planctomycetia</taxon>
        <taxon>Pirellulales</taxon>
        <taxon>Lacipirellulaceae</taxon>
        <taxon>Pirellulimonas</taxon>
    </lineage>
</organism>
<evidence type="ECO:0000256" key="1">
    <source>
        <dbReference type="SAM" id="MobiDB-lite"/>
    </source>
</evidence>
<dbReference type="AlphaFoldDB" id="A0A518DI32"/>
<keyword evidence="2" id="KW-1133">Transmembrane helix</keyword>
<gene>
    <name evidence="3" type="ORF">Pla175_45570</name>
</gene>
<accession>A0A518DI32</accession>